<protein>
    <submittedName>
        <fullName evidence="1">Uncharacterized protein</fullName>
    </submittedName>
</protein>
<dbReference type="InterPro" id="IPR020270">
    <property type="entry name" value="Plasmid_pXO2-34"/>
</dbReference>
<name>A0A1V8YMF5_9ENTE</name>
<reference evidence="1 2" key="1">
    <citation type="journal article" date="2017" name="BMC Microbiol.">
        <title>Comparative genomics of Enterococcus spp. isolated from bovine feces.</title>
        <authorList>
            <person name="Beukers A.G."/>
            <person name="Zaheer R."/>
            <person name="Goji N."/>
            <person name="Amoako K.K."/>
            <person name="Chaves A.V."/>
            <person name="Ward M.P."/>
            <person name="McAllister T.A."/>
        </authorList>
    </citation>
    <scope>NUCLEOTIDE SEQUENCE [LARGE SCALE GENOMIC DNA]</scope>
    <source>
        <strain evidence="1 2">F1129D 143</strain>
    </source>
</reference>
<evidence type="ECO:0000313" key="1">
    <source>
        <dbReference type="EMBL" id="OQO70573.1"/>
    </source>
</evidence>
<dbReference type="OrthoDB" id="2195940at2"/>
<dbReference type="Proteomes" id="UP000192477">
    <property type="component" value="Unassembled WGS sequence"/>
</dbReference>
<dbReference type="EMBL" id="MJEA01000004">
    <property type="protein sequence ID" value="OQO70573.1"/>
    <property type="molecule type" value="Genomic_DNA"/>
</dbReference>
<evidence type="ECO:0000313" key="2">
    <source>
        <dbReference type="Proteomes" id="UP000192477"/>
    </source>
</evidence>
<accession>A0A1V8YMF5</accession>
<dbReference type="Pfam" id="PF17362">
    <property type="entry name" value="pXO2-34"/>
    <property type="match status" value="1"/>
</dbReference>
<dbReference type="AlphaFoldDB" id="A0A1V8YMF5"/>
<organism evidence="1 2">
    <name type="scientific">Enterococcus villorum</name>
    <dbReference type="NCBI Taxonomy" id="112904"/>
    <lineage>
        <taxon>Bacteria</taxon>
        <taxon>Bacillati</taxon>
        <taxon>Bacillota</taxon>
        <taxon>Bacilli</taxon>
        <taxon>Lactobacillales</taxon>
        <taxon>Enterococcaceae</taxon>
        <taxon>Enterococcus</taxon>
    </lineage>
</organism>
<sequence>MLRICSKKAIRSKALTVRLFDGSTWANLGNGQFINRETKKELPDYKIYPQIKTAVSSGGMIFAKRMNAKQYLQYVERPTKVKTW</sequence>
<proteinExistence type="predicted"/>
<comment type="caution">
    <text evidence="1">The sequence shown here is derived from an EMBL/GenBank/DDBJ whole genome shotgun (WGS) entry which is preliminary data.</text>
</comment>
<gene>
    <name evidence="1" type="ORF">BH747_06000</name>
</gene>